<name>A0A0W0WGD1_9GAMM</name>
<dbReference type="STRING" id="454.Lisr_0655"/>
<dbReference type="OrthoDB" id="9787041at2"/>
<dbReference type="CDD" id="cd10979">
    <property type="entry name" value="CE4_PuuE_like"/>
    <property type="match status" value="1"/>
</dbReference>
<dbReference type="Proteomes" id="UP000054761">
    <property type="component" value="Unassembled WGS sequence"/>
</dbReference>
<dbReference type="PANTHER" id="PTHR43123">
    <property type="entry name" value="POLYSACCHARIDE DEACETYLASE-RELATED"/>
    <property type="match status" value="1"/>
</dbReference>
<dbReference type="PATRIC" id="fig|454.4.peg.699"/>
<keyword evidence="2" id="KW-1185">Reference proteome</keyword>
<gene>
    <name evidence="1" type="ORF">Lisr_0655</name>
</gene>
<dbReference type="Gene3D" id="3.20.20.370">
    <property type="entry name" value="Glycoside hydrolase/deacetylase"/>
    <property type="match status" value="1"/>
</dbReference>
<dbReference type="AlphaFoldDB" id="A0A0W0WGD1"/>
<accession>A0A0W0WGD1</accession>
<evidence type="ECO:0000313" key="1">
    <source>
        <dbReference type="EMBL" id="KTD31344.1"/>
    </source>
</evidence>
<dbReference type="InterPro" id="IPR011330">
    <property type="entry name" value="Glyco_hydro/deAcase_b/a-brl"/>
</dbReference>
<reference evidence="1 2" key="1">
    <citation type="submission" date="2015-11" db="EMBL/GenBank/DDBJ databases">
        <title>Genomic analysis of 38 Legionella species identifies large and diverse effector repertoires.</title>
        <authorList>
            <person name="Burstein D."/>
            <person name="Amaro F."/>
            <person name="Zusman T."/>
            <person name="Lifshitz Z."/>
            <person name="Cohen O."/>
            <person name="Gilbert J.A."/>
            <person name="Pupko T."/>
            <person name="Shuman H.A."/>
            <person name="Segal G."/>
        </authorList>
    </citation>
    <scope>NUCLEOTIDE SEQUENCE [LARGE SCALE GENOMIC DNA]</scope>
    <source>
        <strain evidence="1 2">Bercovier 4</strain>
    </source>
</reference>
<dbReference type="SUPFAM" id="SSF88713">
    <property type="entry name" value="Glycoside hydrolase/deacetylase"/>
    <property type="match status" value="1"/>
</dbReference>
<dbReference type="GO" id="GO:0005975">
    <property type="term" value="P:carbohydrate metabolic process"/>
    <property type="evidence" value="ECO:0007669"/>
    <property type="project" value="InterPro"/>
</dbReference>
<comment type="caution">
    <text evidence="1">The sequence shown here is derived from an EMBL/GenBank/DDBJ whole genome shotgun (WGS) entry which is preliminary data.</text>
</comment>
<proteinExistence type="predicted"/>
<dbReference type="RefSeq" id="WP_058501032.1">
    <property type="nucleotide sequence ID" value="NZ_CAAAJA010000025.1"/>
</dbReference>
<protein>
    <submittedName>
        <fullName evidence="1">Polysaccharide deacetylase</fullName>
    </submittedName>
</protein>
<organism evidence="1 2">
    <name type="scientific">Legionella israelensis</name>
    <dbReference type="NCBI Taxonomy" id="454"/>
    <lineage>
        <taxon>Bacteria</taxon>
        <taxon>Pseudomonadati</taxon>
        <taxon>Pseudomonadota</taxon>
        <taxon>Gammaproteobacteria</taxon>
        <taxon>Legionellales</taxon>
        <taxon>Legionellaceae</taxon>
        <taxon>Legionella</taxon>
    </lineage>
</organism>
<dbReference type="EMBL" id="LNYH01000023">
    <property type="protein sequence ID" value="KTD31344.1"/>
    <property type="molecule type" value="Genomic_DNA"/>
</dbReference>
<dbReference type="PANTHER" id="PTHR43123:SF4">
    <property type="entry name" value="POLYSACCHARIDE DEACETYLASE"/>
    <property type="match status" value="1"/>
</dbReference>
<sequence length="291" mass="33745">MPKPHHRYSYSPIIERPVFDWPNHTRLAFYIALNIEHFSFGEGLGATLTPETRSQPDVLNYAWRDYGNRVGVWYLLELFNQLDLTIALLVNSSAYDYCPQVIEAFRARGDEIVAHGRTNSEQQGGLNQPEEKALIREVTELITRKEKQAPKGWLCPWISESFNTPDLLYEDGYEYLLDWCHDDQPTWLETTNGRILSIPYSQEVNDIPAIIPNRASASEFADMIMDNFDEMLEQSKLRPLVFGLSLHPYIIGQPFRLRHLRRALTHIKKSAQEIWITTPGAIAVYYQQLFK</sequence>
<evidence type="ECO:0000313" key="2">
    <source>
        <dbReference type="Proteomes" id="UP000054761"/>
    </source>
</evidence>